<protein>
    <submittedName>
        <fullName evidence="2">Uncharacterized protein</fullName>
    </submittedName>
</protein>
<evidence type="ECO:0000256" key="1">
    <source>
        <dbReference type="SAM" id="Phobius"/>
    </source>
</evidence>
<dbReference type="RefSeq" id="WP_205680150.1">
    <property type="nucleotide sequence ID" value="NZ_AGJP01000001.1"/>
</dbReference>
<accession>A0A366IEE1</accession>
<feature type="transmembrane region" description="Helical" evidence="1">
    <location>
        <begin position="12"/>
        <end position="33"/>
    </location>
</feature>
<dbReference type="AlphaFoldDB" id="A0A366IEE1"/>
<evidence type="ECO:0000313" key="3">
    <source>
        <dbReference type="Proteomes" id="UP000253046"/>
    </source>
</evidence>
<keyword evidence="1" id="KW-0472">Membrane</keyword>
<proteinExistence type="predicted"/>
<organism evidence="2 3">
    <name type="scientific">Brenneria salicis ATCC 15712 = DSM 30166</name>
    <dbReference type="NCBI Taxonomy" id="714314"/>
    <lineage>
        <taxon>Bacteria</taxon>
        <taxon>Pseudomonadati</taxon>
        <taxon>Pseudomonadota</taxon>
        <taxon>Gammaproteobacteria</taxon>
        <taxon>Enterobacterales</taxon>
        <taxon>Pectobacteriaceae</taxon>
        <taxon>Brenneria</taxon>
    </lineage>
</organism>
<sequence>MLALRLSNFIKKIVLVLIFFGGGAIIPILFVNIDLSYTKNNYIKYNVFTFDEIKKMPFISDDYIIYYESPDGTTPTTNSVIFLNVNLSRKSELVSYIENMGFQKYEDKIWSENDKNEFWRKKDDIINILQNDTENTISFSVQKGREYN</sequence>
<evidence type="ECO:0000313" key="2">
    <source>
        <dbReference type="EMBL" id="RBP67779.1"/>
    </source>
</evidence>
<dbReference type="EMBL" id="QNRY01000001">
    <property type="protein sequence ID" value="RBP67779.1"/>
    <property type="molecule type" value="Genomic_DNA"/>
</dbReference>
<keyword evidence="1" id="KW-0812">Transmembrane</keyword>
<gene>
    <name evidence="2" type="ORF">DES54_101302</name>
</gene>
<keyword evidence="1" id="KW-1133">Transmembrane helix</keyword>
<name>A0A366IEE1_9GAMM</name>
<keyword evidence="3" id="KW-1185">Reference proteome</keyword>
<reference evidence="2 3" key="1">
    <citation type="submission" date="2018-06" db="EMBL/GenBank/DDBJ databases">
        <title>Genomic Encyclopedia of Type Strains, Phase IV (KMG-IV): sequencing the most valuable type-strain genomes for metagenomic binning, comparative biology and taxonomic classification.</title>
        <authorList>
            <person name="Goeker M."/>
        </authorList>
    </citation>
    <scope>NUCLEOTIDE SEQUENCE [LARGE SCALE GENOMIC DNA]</scope>
    <source>
        <strain evidence="2 3">DSM 30166</strain>
    </source>
</reference>
<dbReference type="Proteomes" id="UP000253046">
    <property type="component" value="Unassembled WGS sequence"/>
</dbReference>
<comment type="caution">
    <text evidence="2">The sequence shown here is derived from an EMBL/GenBank/DDBJ whole genome shotgun (WGS) entry which is preliminary data.</text>
</comment>